<dbReference type="OrthoDB" id="8906575at2759"/>
<dbReference type="Gene3D" id="3.30.70.270">
    <property type="match status" value="1"/>
</dbReference>
<dbReference type="CDD" id="cd01650">
    <property type="entry name" value="RT_nLTR_like"/>
    <property type="match status" value="1"/>
</dbReference>
<dbReference type="Proteomes" id="UP001152795">
    <property type="component" value="Unassembled WGS sequence"/>
</dbReference>
<evidence type="ECO:0000313" key="2">
    <source>
        <dbReference type="Proteomes" id="UP001152795"/>
    </source>
</evidence>
<dbReference type="InterPro" id="IPR005135">
    <property type="entry name" value="Endo/exonuclease/phosphatase"/>
</dbReference>
<dbReference type="InterPro" id="IPR043502">
    <property type="entry name" value="DNA/RNA_pol_sf"/>
</dbReference>
<evidence type="ECO:0000313" key="1">
    <source>
        <dbReference type="EMBL" id="CAB3979746.1"/>
    </source>
</evidence>
<dbReference type="AlphaFoldDB" id="A0A6S7FVC4"/>
<dbReference type="InterPro" id="IPR036691">
    <property type="entry name" value="Endo/exonu/phosph_ase_sf"/>
</dbReference>
<gene>
    <name evidence="1" type="ORF">PACLA_8A051221</name>
</gene>
<dbReference type="Pfam" id="PF14529">
    <property type="entry name" value="Exo_endo_phos_2"/>
    <property type="match status" value="1"/>
</dbReference>
<comment type="caution">
    <text evidence="1">The sequence shown here is derived from an EMBL/GenBank/DDBJ whole genome shotgun (WGS) entry which is preliminary data.</text>
</comment>
<dbReference type="InterPro" id="IPR000477">
    <property type="entry name" value="RT_dom"/>
</dbReference>
<dbReference type="Gene3D" id="3.60.10.10">
    <property type="entry name" value="Endonuclease/exonuclease/phosphatase"/>
    <property type="match status" value="1"/>
</dbReference>
<dbReference type="SUPFAM" id="SSF56672">
    <property type="entry name" value="DNA/RNA polymerases"/>
    <property type="match status" value="1"/>
</dbReference>
<dbReference type="Pfam" id="PF00078">
    <property type="entry name" value="RVT_1"/>
    <property type="match status" value="1"/>
</dbReference>
<dbReference type="PANTHER" id="PTHR47027">
    <property type="entry name" value="REVERSE TRANSCRIPTASE DOMAIN-CONTAINING PROTEIN"/>
    <property type="match status" value="1"/>
</dbReference>
<dbReference type="SUPFAM" id="SSF56219">
    <property type="entry name" value="DNase I-like"/>
    <property type="match status" value="1"/>
</dbReference>
<keyword evidence="2" id="KW-1185">Reference proteome</keyword>
<sequence length="1176" mass="137220">MFSEITFSTWNIHGLINKVLGDKTKNKDFVEAISNIDFMFLTETWNNQDINIPGYETINSNLAKPKSKYACRQSGGISLIFKSKFKNFVSIVKNTKNFIWSKISKEILSSDTDLYVCGTYIPPEKSKYFDPEIFEEFENDIIHFSSKANVIALGDFNARTSKQEDFVSNEGNEYIPDTSENSFYLKDRQNFDTSINNHGKKLIEICKTCDLRILNGRTLGDSLGQPTFHGKNGISTIDYIICNQNLLHNTKYLIVKPPNYLSDHSQVVAWFDLQPVSNPKTNIDSTCTEQPKLEQLPSQYIWDKDSEAAFTQELKSNKIQNKLNNFLNNDFSDEKDGMNQCINEFQNIILEASKKSLKIRKTKRRSQINNVANKKWFDKDCRLKRHHLRKLANQKHRNPTNTEIRNEYHIALKDYKNTLQIKKNKFHQDKIEQLENATNDPILFWKILKNSTDEINPNERSKTPSQSQWLNHFQTLHSEHTITEKQEETIKLLKESERFKDQFNDLDKTITEKELLTATRKLKSKKAVYSDKIRNEMIKLSANIAPLSFLKVFNKILESGRFPETWTEGLITPIYKSGNSLDPNNYRGICVSSCMGKLFCSILNTRLMDFVNEKKLIHQSQIGFIPGNRTADHSLTLKTLHDKFINQNENKKIYACFVDFKKAFDSVWHQGLFYQLLQNKIGGHFYDLITDMYSNTKCAIKLSESRTPFFPYKKGVRQGCTLSPLLFNIYINEIPKLFEKIESDPFMLPNGTELNSLLYADDLVILSRSKSGLQNCLDQLHEWCENWLLQINTKKTKIMIFQKRNSSQPTKIQFHIGDKKIDTTKEYNYLGLKISQNGKFKLAQQQLGEKALHALYKIRKNIDFRKLTPKLAMKIFDSIISPILLYNSEIWGAYEKNDYNKWENSEIERVHLRFCKLYLGVNRKATNVACRGELGKFPLLLTIKKNIINYFKHIYQLPENSIAKQSLNISKDLYTNHKESYYSKTVNLLKPYYPNELNIELAILNYDTTTVVNKMKEKYIEFWKHKITNSSKLTFLSTFKTEYKVEPYLSIIKNPTTRRTFTQFRISNHKLQIEYGRYQNIPREERTCKLCNSGEIEDEFHFSLACQKYNQLRDNSDPILKTIFDLNVTNESKRKLLQHTMISNDPVIINLFSEFISTCFANRENSLRSMEQNAVG</sequence>
<proteinExistence type="predicted"/>
<dbReference type="InterPro" id="IPR043128">
    <property type="entry name" value="Rev_trsase/Diguanyl_cyclase"/>
</dbReference>
<reference evidence="1" key="1">
    <citation type="submission" date="2020-04" db="EMBL/GenBank/DDBJ databases">
        <authorList>
            <person name="Alioto T."/>
            <person name="Alioto T."/>
            <person name="Gomez Garrido J."/>
        </authorList>
    </citation>
    <scope>NUCLEOTIDE SEQUENCE</scope>
    <source>
        <strain evidence="1">A484AB</strain>
    </source>
</reference>
<dbReference type="GO" id="GO:0003824">
    <property type="term" value="F:catalytic activity"/>
    <property type="evidence" value="ECO:0007669"/>
    <property type="project" value="InterPro"/>
</dbReference>
<name>A0A6S7FVC4_PARCT</name>
<organism evidence="1 2">
    <name type="scientific">Paramuricea clavata</name>
    <name type="common">Red gorgonian</name>
    <name type="synonym">Violescent sea-whip</name>
    <dbReference type="NCBI Taxonomy" id="317549"/>
    <lineage>
        <taxon>Eukaryota</taxon>
        <taxon>Metazoa</taxon>
        <taxon>Cnidaria</taxon>
        <taxon>Anthozoa</taxon>
        <taxon>Octocorallia</taxon>
        <taxon>Malacalcyonacea</taxon>
        <taxon>Plexauridae</taxon>
        <taxon>Paramuricea</taxon>
    </lineage>
</organism>
<dbReference type="EMBL" id="CACRXK020000224">
    <property type="protein sequence ID" value="CAB3979746.1"/>
    <property type="molecule type" value="Genomic_DNA"/>
</dbReference>
<accession>A0A6S7FVC4</accession>
<dbReference type="PROSITE" id="PS50878">
    <property type="entry name" value="RT_POL"/>
    <property type="match status" value="1"/>
</dbReference>
<protein>
    <submittedName>
        <fullName evidence="1">Uncharacterized protein</fullName>
    </submittedName>
</protein>
<dbReference type="PANTHER" id="PTHR47027:SF20">
    <property type="entry name" value="REVERSE TRANSCRIPTASE-LIKE PROTEIN WITH RNA-DIRECTED DNA POLYMERASE DOMAIN"/>
    <property type="match status" value="1"/>
</dbReference>